<dbReference type="PANTHER" id="PTHR24320:SF272">
    <property type="entry name" value="NAD(P)-BINDING ROSSMANN-FOLD SUPERFAMILY PROTEIN"/>
    <property type="match status" value="1"/>
</dbReference>
<dbReference type="Pfam" id="PF00106">
    <property type="entry name" value="adh_short"/>
    <property type="match status" value="1"/>
</dbReference>
<dbReference type="EMBL" id="GG698912">
    <property type="protein sequence ID" value="EEU39449.1"/>
    <property type="molecule type" value="Genomic_DNA"/>
</dbReference>
<dbReference type="Gene3D" id="3.40.50.720">
    <property type="entry name" value="NAD(P)-binding Rossmann-like Domain"/>
    <property type="match status" value="1"/>
</dbReference>
<keyword evidence="2" id="KW-0560">Oxidoreductase</keyword>
<dbReference type="InterPro" id="IPR002347">
    <property type="entry name" value="SDR_fam"/>
</dbReference>
<name>C7Z8U8_FUSV7</name>
<dbReference type="PANTHER" id="PTHR24320">
    <property type="entry name" value="RETINOL DEHYDROGENASE"/>
    <property type="match status" value="1"/>
</dbReference>
<evidence type="ECO:0008006" key="5">
    <source>
        <dbReference type="Google" id="ProtNLM"/>
    </source>
</evidence>
<dbReference type="HOGENOM" id="CLU_1741041_0_0_1"/>
<organism evidence="3 4">
    <name type="scientific">Fusarium vanettenii (strain ATCC MYA-4622 / CBS 123669 / FGSC 9596 / NRRL 45880 / 77-13-4)</name>
    <name type="common">Fusarium solani subsp. pisi</name>
    <dbReference type="NCBI Taxonomy" id="660122"/>
    <lineage>
        <taxon>Eukaryota</taxon>
        <taxon>Fungi</taxon>
        <taxon>Dikarya</taxon>
        <taxon>Ascomycota</taxon>
        <taxon>Pezizomycotina</taxon>
        <taxon>Sordariomycetes</taxon>
        <taxon>Hypocreomycetidae</taxon>
        <taxon>Hypocreales</taxon>
        <taxon>Nectriaceae</taxon>
        <taxon>Fusarium</taxon>
        <taxon>Fusarium solani species complex</taxon>
        <taxon>Fusarium vanettenii</taxon>
    </lineage>
</organism>
<dbReference type="GeneID" id="9673658"/>
<dbReference type="InterPro" id="IPR036291">
    <property type="entry name" value="NAD(P)-bd_dom_sf"/>
</dbReference>
<dbReference type="RefSeq" id="XP_003045162.1">
    <property type="nucleotide sequence ID" value="XM_003045116.1"/>
</dbReference>
<dbReference type="eggNOG" id="KOG0940">
    <property type="taxonomic scope" value="Eukaryota"/>
</dbReference>
<accession>C7Z8U8</accession>
<evidence type="ECO:0000256" key="1">
    <source>
        <dbReference type="ARBA" id="ARBA00006484"/>
    </source>
</evidence>
<evidence type="ECO:0000256" key="2">
    <source>
        <dbReference type="ARBA" id="ARBA00023002"/>
    </source>
</evidence>
<dbReference type="InParanoid" id="C7Z8U8"/>
<reference evidence="3 4" key="1">
    <citation type="journal article" date="2009" name="PLoS Genet.">
        <title>The genome of Nectria haematococca: contribution of supernumerary chromosomes to gene expansion.</title>
        <authorList>
            <person name="Coleman J.J."/>
            <person name="Rounsley S.D."/>
            <person name="Rodriguez-Carres M."/>
            <person name="Kuo A."/>
            <person name="Wasmann C.C."/>
            <person name="Grimwood J."/>
            <person name="Schmutz J."/>
            <person name="Taga M."/>
            <person name="White G.J."/>
            <person name="Zhou S."/>
            <person name="Schwartz D.C."/>
            <person name="Freitag M."/>
            <person name="Ma L.J."/>
            <person name="Danchin E.G."/>
            <person name="Henrissat B."/>
            <person name="Coutinho P.M."/>
            <person name="Nelson D.R."/>
            <person name="Straney D."/>
            <person name="Napoli C.A."/>
            <person name="Barker B.M."/>
            <person name="Gribskov M."/>
            <person name="Rep M."/>
            <person name="Kroken S."/>
            <person name="Molnar I."/>
            <person name="Rensing C."/>
            <person name="Kennell J.C."/>
            <person name="Zamora J."/>
            <person name="Farman M.L."/>
            <person name="Selker E.U."/>
            <person name="Salamov A."/>
            <person name="Shapiro H."/>
            <person name="Pangilinan J."/>
            <person name="Lindquist E."/>
            <person name="Lamers C."/>
            <person name="Grigoriev I.V."/>
            <person name="Geiser D.M."/>
            <person name="Covert S.F."/>
            <person name="Temporini E."/>
            <person name="Vanetten H.D."/>
        </authorList>
    </citation>
    <scope>NUCLEOTIDE SEQUENCE [LARGE SCALE GENOMIC DNA]</scope>
    <source>
        <strain evidence="4">ATCC MYA-4622 / CBS 123669 / FGSC 9596 / NRRL 45880 / 77-13-4</strain>
    </source>
</reference>
<protein>
    <recommendedName>
        <fullName evidence="5">Ketoreductase (KR) domain-containing protein</fullName>
    </recommendedName>
</protein>
<proteinExistence type="inferred from homology"/>
<sequence>MQTTPNQEDLRGKWTDKIVMITGTSAGIGVETARTIATTGARIYLPVRSPSKIQEALRDLIETGQVTLLELDLNSLDSVRKAAATFLSMEKAATAKDLEGRGGLYLENLAPSEPAKLDAIAEKPGYAPWAFDEENEKKLWDLSLQLVGLA</sequence>
<dbReference type="OrthoDB" id="191139at2759"/>
<dbReference type="VEuPathDB" id="FungiDB:NECHADRAFT_81636"/>
<dbReference type="GO" id="GO:0016491">
    <property type="term" value="F:oxidoreductase activity"/>
    <property type="evidence" value="ECO:0007669"/>
    <property type="project" value="UniProtKB-KW"/>
</dbReference>
<evidence type="ECO:0000313" key="3">
    <source>
        <dbReference type="EMBL" id="EEU39449.1"/>
    </source>
</evidence>
<keyword evidence="4" id="KW-1185">Reference proteome</keyword>
<dbReference type="AlphaFoldDB" id="C7Z8U8"/>
<dbReference type="SUPFAM" id="SSF51735">
    <property type="entry name" value="NAD(P)-binding Rossmann-fold domains"/>
    <property type="match status" value="1"/>
</dbReference>
<comment type="similarity">
    <text evidence="1">Belongs to the short-chain dehydrogenases/reductases (SDR) family.</text>
</comment>
<gene>
    <name evidence="3" type="ORF">NECHADRAFT_81636</name>
</gene>
<dbReference type="Proteomes" id="UP000005206">
    <property type="component" value="Chromosome 6"/>
</dbReference>
<dbReference type="KEGG" id="nhe:NECHADRAFT_81636"/>
<evidence type="ECO:0000313" key="4">
    <source>
        <dbReference type="Proteomes" id="UP000005206"/>
    </source>
</evidence>